<dbReference type="Pfam" id="PF13601">
    <property type="entry name" value="HTH_34"/>
    <property type="match status" value="1"/>
</dbReference>
<feature type="domain" description="Winged helix DNA-binding" evidence="1">
    <location>
        <begin position="6"/>
        <end position="85"/>
    </location>
</feature>
<reference evidence="2" key="1">
    <citation type="journal article" date="2023" name="Mol. Biol. Evol.">
        <title>Third-Generation Sequencing Reveals the Adaptive Role of the Epigenome in Three Deep-Sea Polychaetes.</title>
        <authorList>
            <person name="Perez M."/>
            <person name="Aroh O."/>
            <person name="Sun Y."/>
            <person name="Lan Y."/>
            <person name="Juniper S.K."/>
            <person name="Young C.R."/>
            <person name="Angers B."/>
            <person name="Qian P.Y."/>
        </authorList>
    </citation>
    <scope>NUCLEOTIDE SEQUENCE</scope>
    <source>
        <strain evidence="2">P08H-3</strain>
    </source>
</reference>
<dbReference type="SUPFAM" id="SSF46785">
    <property type="entry name" value="Winged helix' DNA-binding domain"/>
    <property type="match status" value="1"/>
</dbReference>
<comment type="caution">
    <text evidence="2">The sequence shown here is derived from an EMBL/GenBank/DDBJ whole genome shotgun (WGS) entry which is preliminary data.</text>
</comment>
<dbReference type="PANTHER" id="PTHR37318">
    <property type="entry name" value="BSL7504 PROTEIN"/>
    <property type="match status" value="1"/>
</dbReference>
<sequence length="88" mass="10074">LLHQTVRSKLVSLLISNDELPFKALKKALEITDGNLSSHLSKLEKEEYVKIEKKFEGKRPKTVIHITHQGKEAFALYIEALKAFIEDN</sequence>
<accession>A0AAD9IPS2</accession>
<dbReference type="PANTHER" id="PTHR37318:SF1">
    <property type="entry name" value="BSL7504 PROTEIN"/>
    <property type="match status" value="1"/>
</dbReference>
<evidence type="ECO:0000313" key="2">
    <source>
        <dbReference type="EMBL" id="KAK2138362.1"/>
    </source>
</evidence>
<dbReference type="EMBL" id="JAODUP010003180">
    <property type="protein sequence ID" value="KAK2138362.1"/>
    <property type="molecule type" value="Genomic_DNA"/>
</dbReference>
<dbReference type="Gene3D" id="1.10.10.10">
    <property type="entry name" value="Winged helix-like DNA-binding domain superfamily/Winged helix DNA-binding domain"/>
    <property type="match status" value="1"/>
</dbReference>
<dbReference type="InterPro" id="IPR036390">
    <property type="entry name" value="WH_DNA-bd_sf"/>
</dbReference>
<gene>
    <name evidence="2" type="ORF">LSH36_3192g00008</name>
</gene>
<keyword evidence="3" id="KW-1185">Reference proteome</keyword>
<name>A0AAD9IPS2_9ANNE</name>
<evidence type="ECO:0000313" key="3">
    <source>
        <dbReference type="Proteomes" id="UP001208570"/>
    </source>
</evidence>
<dbReference type="InterPro" id="IPR036388">
    <property type="entry name" value="WH-like_DNA-bd_sf"/>
</dbReference>
<proteinExistence type="predicted"/>
<dbReference type="AlphaFoldDB" id="A0AAD9IPS2"/>
<organism evidence="2 3">
    <name type="scientific">Paralvinella palmiformis</name>
    <dbReference type="NCBI Taxonomy" id="53620"/>
    <lineage>
        <taxon>Eukaryota</taxon>
        <taxon>Metazoa</taxon>
        <taxon>Spiralia</taxon>
        <taxon>Lophotrochozoa</taxon>
        <taxon>Annelida</taxon>
        <taxon>Polychaeta</taxon>
        <taxon>Sedentaria</taxon>
        <taxon>Canalipalpata</taxon>
        <taxon>Terebellida</taxon>
        <taxon>Terebelliformia</taxon>
        <taxon>Alvinellidae</taxon>
        <taxon>Paralvinella</taxon>
    </lineage>
</organism>
<protein>
    <recommendedName>
        <fullName evidence="1">Winged helix DNA-binding domain-containing protein</fullName>
    </recommendedName>
</protein>
<dbReference type="Proteomes" id="UP001208570">
    <property type="component" value="Unassembled WGS sequence"/>
</dbReference>
<dbReference type="InterPro" id="IPR027395">
    <property type="entry name" value="WH_DNA-bd_dom"/>
</dbReference>
<evidence type="ECO:0000259" key="1">
    <source>
        <dbReference type="Pfam" id="PF13601"/>
    </source>
</evidence>
<feature type="non-terminal residue" evidence="2">
    <location>
        <position position="1"/>
    </location>
</feature>